<dbReference type="Proteomes" id="UP000031512">
    <property type="component" value="Chromosome 3"/>
</dbReference>
<feature type="region of interest" description="Disordered" evidence="2">
    <location>
        <begin position="216"/>
        <end position="236"/>
    </location>
</feature>
<evidence type="ECO:0008006" key="5">
    <source>
        <dbReference type="Google" id="ProtNLM"/>
    </source>
</evidence>
<keyword evidence="4" id="KW-1185">Reference proteome</keyword>
<evidence type="ECO:0000313" key="4">
    <source>
        <dbReference type="Proteomes" id="UP000031512"/>
    </source>
</evidence>
<dbReference type="GO" id="GO:0005737">
    <property type="term" value="C:cytoplasm"/>
    <property type="evidence" value="ECO:0007669"/>
    <property type="project" value="TreeGrafter"/>
</dbReference>
<dbReference type="RefSeq" id="XP_004830801.1">
    <property type="nucleotide sequence ID" value="XM_004830744.1"/>
</dbReference>
<reference evidence="3 4" key="1">
    <citation type="journal article" date="2012" name="BMC Genomics">
        <title>Comparative genomic analysis and phylogenetic position of Theileria equi.</title>
        <authorList>
            <person name="Kappmeyer L.S."/>
            <person name="Thiagarajan M."/>
            <person name="Herndon D.R."/>
            <person name="Ramsay J.D."/>
            <person name="Caler E."/>
            <person name="Djikeng A."/>
            <person name="Gillespie J.J."/>
            <person name="Lau A.O."/>
            <person name="Roalson E.H."/>
            <person name="Silva J.C."/>
            <person name="Silva M.G."/>
            <person name="Suarez C.E."/>
            <person name="Ueti M.W."/>
            <person name="Nene V.M."/>
            <person name="Mealey R.H."/>
            <person name="Knowles D.P."/>
            <person name="Brayton K.A."/>
        </authorList>
    </citation>
    <scope>NUCLEOTIDE SEQUENCE [LARGE SCALE GENOMIC DNA]</scope>
    <source>
        <strain evidence="3 4">WA</strain>
    </source>
</reference>
<dbReference type="KEGG" id="beq:BEWA_005430"/>
<dbReference type="VEuPathDB" id="PiroplasmaDB:BEWA_005430"/>
<name>L0AZY8_THEEQ</name>
<dbReference type="InterPro" id="IPR051498">
    <property type="entry name" value="Phosducin-like_chap/apop_reg"/>
</dbReference>
<dbReference type="PANTHER" id="PTHR45809">
    <property type="entry name" value="VIRAL IAP-ASSOCIATED FACTOR HOMOLOG"/>
    <property type="match status" value="1"/>
</dbReference>
<dbReference type="SUPFAM" id="SSF52833">
    <property type="entry name" value="Thioredoxin-like"/>
    <property type="match status" value="1"/>
</dbReference>
<sequence length="271" mass="30843">MSTTHPTNITTEWDDIQRKYGNLPKLEKEETNEEINARFVEITEQELLREARLKEWKKKLSSNRPFTFGTPVDVDADSFVEQITNASKINLNEDQQDDPSYSEIISKAGHYIPVLLLDDQKEAGLLKEAWYILAKRYPSIKFTIGSVYNVLRPESSKSIPPSSILLYFAGKCILQKHASCAFQVASFELTNEKVEYRLANSLETLINSVKDHLPLVKPRDDSDSSSSDSDYMKSSGKDLKTDFLSKIMNQSNRQSLSKTYTSWILDKALGD</sequence>
<evidence type="ECO:0000256" key="1">
    <source>
        <dbReference type="ARBA" id="ARBA00009686"/>
    </source>
</evidence>
<comment type="similarity">
    <text evidence="1">Belongs to the phosducin family.</text>
</comment>
<evidence type="ECO:0000313" key="3">
    <source>
        <dbReference type="EMBL" id="AFZ81135.1"/>
    </source>
</evidence>
<organism evidence="3 4">
    <name type="scientific">Theileria equi strain WA</name>
    <dbReference type="NCBI Taxonomy" id="1537102"/>
    <lineage>
        <taxon>Eukaryota</taxon>
        <taxon>Sar</taxon>
        <taxon>Alveolata</taxon>
        <taxon>Apicomplexa</taxon>
        <taxon>Aconoidasida</taxon>
        <taxon>Piroplasmida</taxon>
        <taxon>Theileriidae</taxon>
        <taxon>Theileria</taxon>
    </lineage>
</organism>
<dbReference type="STRING" id="1537102.L0AZY8"/>
<dbReference type="EMBL" id="CP001670">
    <property type="protein sequence ID" value="AFZ81135.1"/>
    <property type="molecule type" value="Genomic_DNA"/>
</dbReference>
<dbReference type="GeneID" id="15805250"/>
<dbReference type="OrthoDB" id="45518at2759"/>
<dbReference type="Gene3D" id="3.40.30.10">
    <property type="entry name" value="Glutaredoxin"/>
    <property type="match status" value="1"/>
</dbReference>
<dbReference type="eggNOG" id="KOG3170">
    <property type="taxonomic scope" value="Eukaryota"/>
</dbReference>
<gene>
    <name evidence="3" type="ORF">BEWA_005430</name>
</gene>
<evidence type="ECO:0000256" key="2">
    <source>
        <dbReference type="SAM" id="MobiDB-lite"/>
    </source>
</evidence>
<proteinExistence type="inferred from homology"/>
<dbReference type="InterPro" id="IPR036249">
    <property type="entry name" value="Thioredoxin-like_sf"/>
</dbReference>
<protein>
    <recommendedName>
        <fullName evidence="5">Phosducin thioredoxin-like domain-containing protein</fullName>
    </recommendedName>
</protein>
<dbReference type="GO" id="GO:0006457">
    <property type="term" value="P:protein folding"/>
    <property type="evidence" value="ECO:0007669"/>
    <property type="project" value="TreeGrafter"/>
</dbReference>
<accession>L0AZY8</accession>
<dbReference type="PANTHER" id="PTHR45809:SF3">
    <property type="entry name" value="VIRAL IAP-ASSOCIATED FACTOR HOMOLOG"/>
    <property type="match status" value="1"/>
</dbReference>
<dbReference type="AlphaFoldDB" id="L0AZY8"/>